<dbReference type="Proteomes" id="UP000283841">
    <property type="component" value="Unassembled WGS sequence"/>
</dbReference>
<gene>
    <name evidence="3" type="ORF">C8Q69DRAFT_448454</name>
</gene>
<evidence type="ECO:0000313" key="3">
    <source>
        <dbReference type="EMBL" id="RWQ91578.1"/>
    </source>
</evidence>
<sequence>MVQYISDVSNARDDILSLIGDIEATSRQLADLQQLITRNETTKAWNENGLRNAQKCVTDCEKTIAKLRKLLRKSSISNSNSEPVGEVNRDEIDITKFQQAMWPWYKPQLEVYRRELQGAKQDILIAYSTYMIKTGTSAEREKYKGDLPQLHRARELIRGQLREAKARRVRREQELRNRSVSMNEPRRRTRFREPSRDTYYDDGVYPLPDGQSDVDIADVENLEDLFEQWQDAKEEEIKIQEEKRKEIENKAVEKFKTQQLLALEARRQQVKEARANLLAELTKAQMPPQRANEVVNNIHPLDTIDKEVQIFRETPTEERAVNKKPAASVMTEGGQSVPSRRWTFWRRRFVTIAEEKLDRADVKNHSSGHERSFSAASSTLRHELQKEDIPPLLQDPTSEGGIAPLEAYFFQRTNKYYVPRVEIINFEVPNQWLLLSVIKKQDDLVKKPTKTHSVWREFSFLPADYREQIAEHLHSINTPLESSKWVLLHVEPLWEERRRSIFHRRAKSVDISGVYVVFKRNRHPGDVRHGILREDDHGLPHKDRISFVDPPTRRRTRSYTNTREPILSRARGSSYLRSRDPTSKYEEEDDAIVRPKSPSRSQYIRRSRRDYDDDRTIEIIDNAREQYTNTYTEVEPYEEIVIPDRRDYRRRSISRRGIQGGEDRIPLTIRRSESVKLIKAFNLDESRERYPRVSSRRRYSPLRRQQLLQRNEPPSDIAETLREISDSSSSSLSDDDEGDLGPLTLLGETEEQLQQKILNKYVDLGEPKAADDAPQPANEDHDDTLLASPESNGSAKKESKTNEGAKYPSSSAVRYTVKAESVVDEGDMLLSSSAGHHTGMVEEALDREDESSSFYASFSTPVMETTTNENKPNSRA</sequence>
<accession>A0A443HID2</accession>
<feature type="region of interest" description="Disordered" evidence="2">
    <location>
        <begin position="830"/>
        <end position="876"/>
    </location>
</feature>
<keyword evidence="1" id="KW-0175">Coiled coil</keyword>
<dbReference type="RefSeq" id="XP_028481223.1">
    <property type="nucleotide sequence ID" value="XM_028629288.1"/>
</dbReference>
<evidence type="ECO:0000256" key="1">
    <source>
        <dbReference type="SAM" id="Coils"/>
    </source>
</evidence>
<dbReference type="EMBL" id="RCNU01000019">
    <property type="protein sequence ID" value="RWQ91578.1"/>
    <property type="molecule type" value="Genomic_DNA"/>
</dbReference>
<feature type="compositionally biased region" description="Polar residues" evidence="2">
    <location>
        <begin position="852"/>
        <end position="876"/>
    </location>
</feature>
<feature type="region of interest" description="Disordered" evidence="2">
    <location>
        <begin position="542"/>
        <end position="609"/>
    </location>
</feature>
<protein>
    <submittedName>
        <fullName evidence="3">Uncharacterized protein</fullName>
    </submittedName>
</protein>
<dbReference type="STRING" id="264951.A0A443HID2"/>
<evidence type="ECO:0000256" key="2">
    <source>
        <dbReference type="SAM" id="MobiDB-lite"/>
    </source>
</evidence>
<feature type="region of interest" description="Disordered" evidence="2">
    <location>
        <begin position="689"/>
        <end position="743"/>
    </location>
</feature>
<organism evidence="3 4">
    <name type="scientific">Byssochlamys spectabilis</name>
    <name type="common">Paecilomyces variotii</name>
    <dbReference type="NCBI Taxonomy" id="264951"/>
    <lineage>
        <taxon>Eukaryota</taxon>
        <taxon>Fungi</taxon>
        <taxon>Dikarya</taxon>
        <taxon>Ascomycota</taxon>
        <taxon>Pezizomycotina</taxon>
        <taxon>Eurotiomycetes</taxon>
        <taxon>Eurotiomycetidae</taxon>
        <taxon>Eurotiales</taxon>
        <taxon>Thermoascaceae</taxon>
        <taxon>Paecilomyces</taxon>
    </lineage>
</organism>
<dbReference type="GeneID" id="39598565"/>
<feature type="region of interest" description="Disordered" evidence="2">
    <location>
        <begin position="767"/>
        <end position="814"/>
    </location>
</feature>
<proteinExistence type="predicted"/>
<dbReference type="AlphaFoldDB" id="A0A443HID2"/>
<dbReference type="VEuPathDB" id="FungiDB:C8Q69DRAFT_448454"/>
<reference evidence="3 4" key="1">
    <citation type="journal article" date="2018" name="Front. Microbiol.">
        <title>Genomic and genetic insights into a cosmopolitan fungus, Paecilomyces variotii (Eurotiales).</title>
        <authorList>
            <person name="Urquhart A.S."/>
            <person name="Mondo S.J."/>
            <person name="Makela M.R."/>
            <person name="Hane J.K."/>
            <person name="Wiebenga A."/>
            <person name="He G."/>
            <person name="Mihaltcheva S."/>
            <person name="Pangilinan J."/>
            <person name="Lipzen A."/>
            <person name="Barry K."/>
            <person name="de Vries R.P."/>
            <person name="Grigoriev I.V."/>
            <person name="Idnurm A."/>
        </authorList>
    </citation>
    <scope>NUCLEOTIDE SEQUENCE [LARGE SCALE GENOMIC DNA]</scope>
    <source>
        <strain evidence="3 4">CBS 101075</strain>
    </source>
</reference>
<feature type="compositionally biased region" description="Low complexity" evidence="2">
    <location>
        <begin position="702"/>
        <end position="714"/>
    </location>
</feature>
<name>A0A443HID2_BYSSP</name>
<keyword evidence="4" id="KW-1185">Reference proteome</keyword>
<feature type="coiled-coil region" evidence="1">
    <location>
        <begin position="219"/>
        <end position="280"/>
    </location>
</feature>
<comment type="caution">
    <text evidence="3">The sequence shown here is derived from an EMBL/GenBank/DDBJ whole genome shotgun (WGS) entry which is preliminary data.</text>
</comment>
<evidence type="ECO:0000313" key="4">
    <source>
        <dbReference type="Proteomes" id="UP000283841"/>
    </source>
</evidence>